<accession>A0A2W5UKM2</accession>
<dbReference type="EMBL" id="QFQP01000070">
    <property type="protein sequence ID" value="PZR03824.1"/>
    <property type="molecule type" value="Genomic_DNA"/>
</dbReference>
<gene>
    <name evidence="1" type="ORF">DI536_35340</name>
</gene>
<comment type="caution">
    <text evidence="1">The sequence shown here is derived from an EMBL/GenBank/DDBJ whole genome shotgun (WGS) entry which is preliminary data.</text>
</comment>
<sequence length="132" mass="15669">MLHEYLDLQDRFFEDRNGRHELVREYKRRGWLPKPEYDKLAAEFDALIVVVDFYAAELTRAANDLCEAVRETVHRSFRRVDGHLLVTSGPYGFFEYRTNLYVYTDGRREYAGRDELLRKLGPEMSQRLAMAD</sequence>
<reference evidence="1 2" key="1">
    <citation type="submission" date="2017-08" db="EMBL/GenBank/DDBJ databases">
        <title>Infants hospitalized years apart are colonized by the same room-sourced microbial strains.</title>
        <authorList>
            <person name="Brooks B."/>
            <person name="Olm M.R."/>
            <person name="Firek B.A."/>
            <person name="Baker R."/>
            <person name="Thomas B.C."/>
            <person name="Morowitz M.J."/>
            <person name="Banfield J.F."/>
        </authorList>
    </citation>
    <scope>NUCLEOTIDE SEQUENCE [LARGE SCALE GENOMIC DNA]</scope>
    <source>
        <strain evidence="1">S2_003_000_R2_14</strain>
    </source>
</reference>
<name>A0A2W5UKM2_9BACT</name>
<proteinExistence type="predicted"/>
<protein>
    <submittedName>
        <fullName evidence="1">Uncharacterized protein</fullName>
    </submittedName>
</protein>
<evidence type="ECO:0000313" key="1">
    <source>
        <dbReference type="EMBL" id="PZR03824.1"/>
    </source>
</evidence>
<dbReference type="Proteomes" id="UP000249061">
    <property type="component" value="Unassembled WGS sequence"/>
</dbReference>
<dbReference type="AlphaFoldDB" id="A0A2W5UKM2"/>
<organism evidence="1 2">
    <name type="scientific">Archangium gephyra</name>
    <dbReference type="NCBI Taxonomy" id="48"/>
    <lineage>
        <taxon>Bacteria</taxon>
        <taxon>Pseudomonadati</taxon>
        <taxon>Myxococcota</taxon>
        <taxon>Myxococcia</taxon>
        <taxon>Myxococcales</taxon>
        <taxon>Cystobacterineae</taxon>
        <taxon>Archangiaceae</taxon>
        <taxon>Archangium</taxon>
    </lineage>
</organism>
<evidence type="ECO:0000313" key="2">
    <source>
        <dbReference type="Proteomes" id="UP000249061"/>
    </source>
</evidence>